<keyword evidence="3" id="KW-1185">Reference proteome</keyword>
<evidence type="ECO:0000313" key="4">
    <source>
        <dbReference type="WBParaSite" id="ASIM_0001228501-mRNA-1"/>
    </source>
</evidence>
<dbReference type="WBParaSite" id="ASIM_0001228501-mRNA-1">
    <property type="protein sequence ID" value="ASIM_0001228501-mRNA-1"/>
    <property type="gene ID" value="ASIM_0001228501"/>
</dbReference>
<dbReference type="OrthoDB" id="5821057at2759"/>
<proteinExistence type="predicted"/>
<evidence type="ECO:0000313" key="2">
    <source>
        <dbReference type="EMBL" id="VDK45725.1"/>
    </source>
</evidence>
<name>A0A0M3JVM8_ANISI</name>
<dbReference type="AlphaFoldDB" id="A0A0M3JVM8"/>
<organism evidence="4">
    <name type="scientific">Anisakis simplex</name>
    <name type="common">Herring worm</name>
    <dbReference type="NCBI Taxonomy" id="6269"/>
    <lineage>
        <taxon>Eukaryota</taxon>
        <taxon>Metazoa</taxon>
        <taxon>Ecdysozoa</taxon>
        <taxon>Nematoda</taxon>
        <taxon>Chromadorea</taxon>
        <taxon>Rhabditida</taxon>
        <taxon>Spirurina</taxon>
        <taxon>Ascaridomorpha</taxon>
        <taxon>Ascaridoidea</taxon>
        <taxon>Anisakidae</taxon>
        <taxon>Anisakis</taxon>
        <taxon>Anisakis simplex complex</taxon>
    </lineage>
</organism>
<feature type="compositionally biased region" description="Basic and acidic residues" evidence="1">
    <location>
        <begin position="112"/>
        <end position="121"/>
    </location>
</feature>
<evidence type="ECO:0000313" key="3">
    <source>
        <dbReference type="Proteomes" id="UP000267096"/>
    </source>
</evidence>
<reference evidence="4" key="1">
    <citation type="submission" date="2017-02" db="UniProtKB">
        <authorList>
            <consortium name="WormBaseParasite"/>
        </authorList>
    </citation>
    <scope>IDENTIFICATION</scope>
</reference>
<accession>A0A0M3JVM8</accession>
<gene>
    <name evidence="2" type="ORF">ASIM_LOCUS11751</name>
</gene>
<reference evidence="2 3" key="2">
    <citation type="submission" date="2018-11" db="EMBL/GenBank/DDBJ databases">
        <authorList>
            <consortium name="Pathogen Informatics"/>
        </authorList>
    </citation>
    <scope>NUCLEOTIDE SEQUENCE [LARGE SCALE GENOMIC DNA]</scope>
</reference>
<feature type="region of interest" description="Disordered" evidence="1">
    <location>
        <begin position="109"/>
        <end position="226"/>
    </location>
</feature>
<protein>
    <submittedName>
        <fullName evidence="2 4">Uncharacterized protein</fullName>
    </submittedName>
</protein>
<sequence length="384" mass="44098">MNRLCEPPKHIDELPKFAQDELIETWKTYKSGQPCDQQLLITDDVLSAVDIFAQRHIIAAPYKSRQQAKTIINDLKEQRQRRFQKSTLISAEELDEGEEETITRTVEISNTENEHEADRSPYESTINKVITASRRPTKEDDSKRFIPIEVEPASERYSVDVSLPSSTPPDDNNDDYSDYLDERFSASGSTRPSPDLRYLTSSQQLLTSPSLPTKSPDLQTTDSFSTTDDDSTIDIYIKYEPLLEPLSMNDEGVDEFLRGTTAKVRRKFKKTITDPDIPSEGLRREKLHLLAVSLLNSTQLTAYNKYATRRRLLDRQHLTRLAKLSKMARTAYGVISRAEPEYQFEVRLFVAKSFPIEIRKELKRFATSNRSAATERLLKLIRLV</sequence>
<dbReference type="Proteomes" id="UP000267096">
    <property type="component" value="Unassembled WGS sequence"/>
</dbReference>
<dbReference type="EMBL" id="UYRR01031099">
    <property type="protein sequence ID" value="VDK45725.1"/>
    <property type="molecule type" value="Genomic_DNA"/>
</dbReference>
<feature type="compositionally biased region" description="Low complexity" evidence="1">
    <location>
        <begin position="199"/>
        <end position="213"/>
    </location>
</feature>
<evidence type="ECO:0000256" key="1">
    <source>
        <dbReference type="SAM" id="MobiDB-lite"/>
    </source>
</evidence>
<feature type="compositionally biased region" description="Basic and acidic residues" evidence="1">
    <location>
        <begin position="136"/>
        <end position="146"/>
    </location>
</feature>